<dbReference type="AlphaFoldDB" id="A0A067KZS0"/>
<evidence type="ECO:0000256" key="1">
    <source>
        <dbReference type="SAM" id="MobiDB-lite"/>
    </source>
</evidence>
<keyword evidence="3" id="KW-1185">Reference proteome</keyword>
<evidence type="ECO:0000313" key="3">
    <source>
        <dbReference type="Proteomes" id="UP000027138"/>
    </source>
</evidence>
<gene>
    <name evidence="2" type="ORF">JCGZ_06877</name>
</gene>
<evidence type="ECO:0000313" key="2">
    <source>
        <dbReference type="EMBL" id="KDP37710.1"/>
    </source>
</evidence>
<dbReference type="Proteomes" id="UP000027138">
    <property type="component" value="Unassembled WGS sequence"/>
</dbReference>
<name>A0A067KZS0_JATCU</name>
<proteinExistence type="predicted"/>
<feature type="compositionally biased region" description="Low complexity" evidence="1">
    <location>
        <begin position="230"/>
        <end position="247"/>
    </location>
</feature>
<protein>
    <submittedName>
        <fullName evidence="2">Uncharacterized protein</fullName>
    </submittedName>
</protein>
<sequence>MPPSLSSVPSSSTPLPGPVESSPASQSPTAPASTEPCDKLSLVARQWIHIGCRTTRGKRLLLARVSEAFCMGRGYYDYAKSGMGEIPTPMEAFTYTYTKAHDGNTFVDRRAMGVNEHYSTARERAVSSQAESKAESRIDDSTLYASTAGSGPQPDHSAEEITALRARVDEQERQLAELRAHVMRMSGQHDAGTSCSDPPPATDRDVYTALHQPLPSPLDPDIANYTLVTPVDTATHPTDTPPGTTTQDRADDQPRRFDFGPF</sequence>
<reference evidence="2 3" key="1">
    <citation type="journal article" date="2014" name="PLoS ONE">
        <title>Global Analysis of Gene Expression Profiles in Physic Nut (Jatropha curcas L.) Seedlings Exposed to Salt Stress.</title>
        <authorList>
            <person name="Zhang L."/>
            <person name="Zhang C."/>
            <person name="Wu P."/>
            <person name="Chen Y."/>
            <person name="Li M."/>
            <person name="Jiang H."/>
            <person name="Wu G."/>
        </authorList>
    </citation>
    <scope>NUCLEOTIDE SEQUENCE [LARGE SCALE GENOMIC DNA]</scope>
    <source>
        <strain evidence="3">cv. GZQX0401</strain>
        <tissue evidence="2">Young leaves</tissue>
    </source>
</reference>
<accession>A0A067KZS0</accession>
<feature type="compositionally biased region" description="Basic and acidic residues" evidence="1">
    <location>
        <begin position="248"/>
        <end position="262"/>
    </location>
</feature>
<feature type="region of interest" description="Disordered" evidence="1">
    <location>
        <begin position="1"/>
        <end position="35"/>
    </location>
</feature>
<feature type="region of interest" description="Disordered" evidence="1">
    <location>
        <begin position="186"/>
        <end position="206"/>
    </location>
</feature>
<organism evidence="2 3">
    <name type="scientific">Jatropha curcas</name>
    <name type="common">Barbados nut</name>
    <dbReference type="NCBI Taxonomy" id="180498"/>
    <lineage>
        <taxon>Eukaryota</taxon>
        <taxon>Viridiplantae</taxon>
        <taxon>Streptophyta</taxon>
        <taxon>Embryophyta</taxon>
        <taxon>Tracheophyta</taxon>
        <taxon>Spermatophyta</taxon>
        <taxon>Magnoliopsida</taxon>
        <taxon>eudicotyledons</taxon>
        <taxon>Gunneridae</taxon>
        <taxon>Pentapetalae</taxon>
        <taxon>rosids</taxon>
        <taxon>fabids</taxon>
        <taxon>Malpighiales</taxon>
        <taxon>Euphorbiaceae</taxon>
        <taxon>Crotonoideae</taxon>
        <taxon>Jatropheae</taxon>
        <taxon>Jatropha</taxon>
    </lineage>
</organism>
<feature type="region of interest" description="Disordered" evidence="1">
    <location>
        <begin position="122"/>
        <end position="158"/>
    </location>
</feature>
<feature type="region of interest" description="Disordered" evidence="1">
    <location>
        <begin position="230"/>
        <end position="262"/>
    </location>
</feature>
<dbReference type="EMBL" id="KK914385">
    <property type="protein sequence ID" value="KDP37710.1"/>
    <property type="molecule type" value="Genomic_DNA"/>
</dbReference>